<evidence type="ECO:0000256" key="9">
    <source>
        <dbReference type="RuleBase" id="RU000439"/>
    </source>
</evidence>
<keyword evidence="7 8" id="KW-0520">NAD</keyword>
<dbReference type="PROSITE" id="PS00957">
    <property type="entry name" value="NAD_G3PDH"/>
    <property type="match status" value="1"/>
</dbReference>
<keyword evidence="4 7" id="KW-0443">Lipid metabolism</keyword>
<comment type="subcellular location">
    <subcellularLocation>
        <location evidence="7">Cytoplasm</location>
    </subcellularLocation>
</comment>
<dbReference type="EC" id="1.1.1.94" evidence="7"/>
<dbReference type="HAMAP" id="MF_00394">
    <property type="entry name" value="NAD_Glyc3P_dehydrog"/>
    <property type="match status" value="1"/>
</dbReference>
<keyword evidence="13" id="KW-1185">Reference proteome</keyword>
<feature type="domain" description="Glycerol-3-phosphate dehydrogenase NAD-dependent C-terminal" evidence="11">
    <location>
        <begin position="170"/>
        <end position="305"/>
    </location>
</feature>
<feature type="binding site" evidence="7">
    <location>
        <position position="30"/>
    </location>
    <ligand>
        <name>NADPH</name>
        <dbReference type="ChEBI" id="CHEBI:57783"/>
    </ligand>
</feature>
<feature type="binding site" evidence="7">
    <location>
        <position position="244"/>
    </location>
    <ligand>
        <name>sn-glycerol 3-phosphate</name>
        <dbReference type="ChEBI" id="CHEBI:57597"/>
    </ligand>
</feature>
<comment type="similarity">
    <text evidence="1 7 8">Belongs to the NAD-dependent glycerol-3-phosphate dehydrogenase family.</text>
</comment>
<feature type="binding site" evidence="7">
    <location>
        <position position="126"/>
    </location>
    <ligand>
        <name>sn-glycerol 3-phosphate</name>
        <dbReference type="ChEBI" id="CHEBI:57597"/>
    </ligand>
</feature>
<dbReference type="InterPro" id="IPR008927">
    <property type="entry name" value="6-PGluconate_DH-like_C_sf"/>
</dbReference>
<accession>A0ABU6HGK1</accession>
<feature type="binding site" evidence="7">
    <location>
        <position position="181"/>
    </location>
    <ligand>
        <name>sn-glycerol 3-phosphate</name>
        <dbReference type="ChEBI" id="CHEBI:57597"/>
    </ligand>
</feature>
<evidence type="ECO:0000256" key="7">
    <source>
        <dbReference type="HAMAP-Rule" id="MF_00394"/>
    </source>
</evidence>
<keyword evidence="2 7" id="KW-0444">Lipid biosynthesis</keyword>
<dbReference type="Pfam" id="PF07479">
    <property type="entry name" value="NAD_Gly3P_dh_C"/>
    <property type="match status" value="1"/>
</dbReference>
<keyword evidence="3 7" id="KW-0560">Oxidoreductase</keyword>
<feature type="binding site" evidence="7">
    <location>
        <position position="128"/>
    </location>
    <ligand>
        <name>sn-glycerol 3-phosphate</name>
        <dbReference type="ChEBI" id="CHEBI:57597"/>
    </ligand>
</feature>
<dbReference type="PANTHER" id="PTHR11728:SF1">
    <property type="entry name" value="GLYCEROL-3-PHOSPHATE DEHYDROGENASE [NAD(+)] 2, CHLOROPLASTIC"/>
    <property type="match status" value="1"/>
</dbReference>
<dbReference type="Proteomes" id="UP001348149">
    <property type="component" value="Unassembled WGS sequence"/>
</dbReference>
<dbReference type="Pfam" id="PF01210">
    <property type="entry name" value="NAD_Gly3P_dh_N"/>
    <property type="match status" value="1"/>
</dbReference>
<dbReference type="InterPro" id="IPR006168">
    <property type="entry name" value="G3P_DH_NAD-dep"/>
</dbReference>
<feature type="binding site" evidence="7">
    <location>
        <position position="234"/>
    </location>
    <ligand>
        <name>sn-glycerol 3-phosphate</name>
        <dbReference type="ChEBI" id="CHEBI:57597"/>
    </ligand>
</feature>
<feature type="binding site" evidence="7">
    <location>
        <position position="246"/>
    </location>
    <ligand>
        <name>sn-glycerol 3-phosphate</name>
        <dbReference type="ChEBI" id="CHEBI:57597"/>
    </ligand>
</feature>
<keyword evidence="5 7" id="KW-0594">Phospholipid biosynthesis</keyword>
<dbReference type="EMBL" id="JAYLLH010000011">
    <property type="protein sequence ID" value="MEC3861584.1"/>
    <property type="molecule type" value="Genomic_DNA"/>
</dbReference>
<dbReference type="InterPro" id="IPR011128">
    <property type="entry name" value="G3P_DH_NAD-dep_N"/>
</dbReference>
<evidence type="ECO:0000256" key="6">
    <source>
        <dbReference type="ARBA" id="ARBA00023264"/>
    </source>
</evidence>
<keyword evidence="6 7" id="KW-1208">Phospholipid metabolism</keyword>
<evidence type="ECO:0000256" key="2">
    <source>
        <dbReference type="ARBA" id="ARBA00022516"/>
    </source>
</evidence>
<dbReference type="PANTHER" id="PTHR11728">
    <property type="entry name" value="GLYCEROL-3-PHOSPHATE DEHYDROGENASE"/>
    <property type="match status" value="1"/>
</dbReference>
<evidence type="ECO:0000256" key="5">
    <source>
        <dbReference type="ARBA" id="ARBA00023209"/>
    </source>
</evidence>
<comment type="catalytic activity">
    <reaction evidence="7 9">
        <text>sn-glycerol 3-phosphate + NADP(+) = dihydroxyacetone phosphate + NADPH + H(+)</text>
        <dbReference type="Rhea" id="RHEA:11096"/>
        <dbReference type="ChEBI" id="CHEBI:15378"/>
        <dbReference type="ChEBI" id="CHEBI:57597"/>
        <dbReference type="ChEBI" id="CHEBI:57642"/>
        <dbReference type="ChEBI" id="CHEBI:57783"/>
        <dbReference type="ChEBI" id="CHEBI:58349"/>
        <dbReference type="EC" id="1.1.1.94"/>
    </reaction>
</comment>
<feature type="active site" description="Proton acceptor" evidence="7">
    <location>
        <position position="181"/>
    </location>
</feature>
<evidence type="ECO:0000256" key="8">
    <source>
        <dbReference type="RuleBase" id="RU000437"/>
    </source>
</evidence>
<dbReference type="GO" id="GO:0047952">
    <property type="term" value="F:glycerol-3-phosphate dehydrogenase [NAD(P)+] activity"/>
    <property type="evidence" value="ECO:0007669"/>
    <property type="project" value="UniProtKB-EC"/>
</dbReference>
<dbReference type="NCBIfam" id="NF000940">
    <property type="entry name" value="PRK00094.1-2"/>
    <property type="match status" value="1"/>
</dbReference>
<dbReference type="InterPro" id="IPR013328">
    <property type="entry name" value="6PGD_dom2"/>
</dbReference>
<evidence type="ECO:0000313" key="12">
    <source>
        <dbReference type="EMBL" id="MEC3861584.1"/>
    </source>
</evidence>
<dbReference type="NCBIfam" id="NF000942">
    <property type="entry name" value="PRK00094.1-4"/>
    <property type="match status" value="1"/>
</dbReference>
<keyword evidence="7" id="KW-0547">Nucleotide-binding</keyword>
<feature type="binding site" evidence="7">
    <location>
        <position position="245"/>
    </location>
    <ligand>
        <name>NADPH</name>
        <dbReference type="ChEBI" id="CHEBI:57783"/>
    </ligand>
</feature>
<keyword evidence="7" id="KW-0521">NADP</keyword>
<proteinExistence type="inferred from homology"/>
<keyword evidence="7" id="KW-0963">Cytoplasm</keyword>
<dbReference type="Gene3D" id="3.40.50.720">
    <property type="entry name" value="NAD(P)-binding Rossmann-like Domain"/>
    <property type="match status" value="1"/>
</dbReference>
<evidence type="ECO:0000256" key="4">
    <source>
        <dbReference type="ARBA" id="ARBA00023098"/>
    </source>
</evidence>
<feature type="domain" description="Glycerol-3-phosphate dehydrogenase NAD-dependent N-terminal" evidence="10">
    <location>
        <begin position="2"/>
        <end position="148"/>
    </location>
</feature>
<evidence type="ECO:0000256" key="3">
    <source>
        <dbReference type="ARBA" id="ARBA00023002"/>
    </source>
</evidence>
<evidence type="ECO:0000256" key="1">
    <source>
        <dbReference type="ARBA" id="ARBA00011009"/>
    </source>
</evidence>
<feature type="binding site" evidence="7">
    <location>
        <position position="130"/>
    </location>
    <ligand>
        <name>NADPH</name>
        <dbReference type="ChEBI" id="CHEBI:57783"/>
    </ligand>
</feature>
<evidence type="ECO:0000259" key="10">
    <source>
        <dbReference type="Pfam" id="PF01210"/>
    </source>
</evidence>
<feature type="binding site" evidence="7">
    <location>
        <position position="98"/>
    </location>
    <ligand>
        <name>NADPH</name>
        <dbReference type="ChEBI" id="CHEBI:57783"/>
    </ligand>
</feature>
<name>A0ABU6HGK1_9RHOB</name>
<gene>
    <name evidence="7" type="primary">gpsA</name>
    <name evidence="12" type="ORF">VK792_09840</name>
</gene>
<dbReference type="InterPro" id="IPR036291">
    <property type="entry name" value="NAD(P)-bd_dom_sf"/>
</dbReference>
<dbReference type="Gene3D" id="1.10.1040.10">
    <property type="entry name" value="N-(1-d-carboxylethyl)-l-norvaline Dehydrogenase, domain 2"/>
    <property type="match status" value="1"/>
</dbReference>
<dbReference type="PIRSF" id="PIRSF000114">
    <property type="entry name" value="Glycerol-3-P_dh"/>
    <property type="match status" value="1"/>
</dbReference>
<comment type="caution">
    <text evidence="7">Lacks conserved residue(s) required for the propagation of feature annotation.</text>
</comment>
<evidence type="ECO:0000259" key="11">
    <source>
        <dbReference type="Pfam" id="PF07479"/>
    </source>
</evidence>
<feature type="binding site" evidence="7">
    <location>
        <position position="266"/>
    </location>
    <ligand>
        <name>NADPH</name>
        <dbReference type="ChEBI" id="CHEBI:57783"/>
    </ligand>
</feature>
<comment type="caution">
    <text evidence="12">The sequence shown here is derived from an EMBL/GenBank/DDBJ whole genome shotgun (WGS) entry which is preliminary data.</text>
</comment>
<dbReference type="InterPro" id="IPR006109">
    <property type="entry name" value="G3P_DH_NAD-dep_C"/>
</dbReference>
<dbReference type="SUPFAM" id="SSF51735">
    <property type="entry name" value="NAD(P)-binding Rossmann-fold domains"/>
    <property type="match status" value="1"/>
</dbReference>
<organism evidence="12 13">
    <name type="scientific">Mesobacterium hydrothermale</name>
    <dbReference type="NCBI Taxonomy" id="3111907"/>
    <lineage>
        <taxon>Bacteria</taxon>
        <taxon>Pseudomonadati</taxon>
        <taxon>Pseudomonadota</taxon>
        <taxon>Alphaproteobacteria</taxon>
        <taxon>Rhodobacterales</taxon>
        <taxon>Roseobacteraceae</taxon>
        <taxon>Mesobacterium</taxon>
    </lineage>
</organism>
<feature type="binding site" evidence="7">
    <location>
        <position position="98"/>
    </location>
    <ligand>
        <name>sn-glycerol 3-phosphate</name>
        <dbReference type="ChEBI" id="CHEBI:57597"/>
    </ligand>
</feature>
<dbReference type="PRINTS" id="PR00077">
    <property type="entry name" value="GPDHDRGNASE"/>
</dbReference>
<feature type="binding site" evidence="7">
    <location>
        <position position="11"/>
    </location>
    <ligand>
        <name>NADPH</name>
        <dbReference type="ChEBI" id="CHEBI:57783"/>
    </ligand>
</feature>
<comment type="function">
    <text evidence="7">Catalyzes the reduction of the glycolytic intermediate dihydroxyacetone phosphate (DHAP) to sn-glycerol 3-phosphate (G3P), the key precursor for phospholipid synthesis.</text>
</comment>
<comment type="catalytic activity">
    <reaction evidence="7">
        <text>sn-glycerol 3-phosphate + NAD(+) = dihydroxyacetone phosphate + NADH + H(+)</text>
        <dbReference type="Rhea" id="RHEA:11092"/>
        <dbReference type="ChEBI" id="CHEBI:15378"/>
        <dbReference type="ChEBI" id="CHEBI:57540"/>
        <dbReference type="ChEBI" id="CHEBI:57597"/>
        <dbReference type="ChEBI" id="CHEBI:57642"/>
        <dbReference type="ChEBI" id="CHEBI:57945"/>
        <dbReference type="EC" id="1.1.1.94"/>
    </reaction>
</comment>
<dbReference type="SUPFAM" id="SSF48179">
    <property type="entry name" value="6-phosphogluconate dehydrogenase C-terminal domain-like"/>
    <property type="match status" value="1"/>
</dbReference>
<reference evidence="12 13" key="1">
    <citation type="submission" date="2024-01" db="EMBL/GenBank/DDBJ databases">
        <title>Mesobacterium rodlantinim sp. nov., isolated from shallow sea hydrothermal systems off Kueishantao Island.</title>
        <authorList>
            <person name="Su Z."/>
            <person name="Tang K."/>
        </authorList>
    </citation>
    <scope>NUCLEOTIDE SEQUENCE [LARGE SCALE GENOMIC DNA]</scope>
    <source>
        <strain evidence="12 13">TK19101</strain>
    </source>
</reference>
<evidence type="ECO:0000313" key="13">
    <source>
        <dbReference type="Proteomes" id="UP001348149"/>
    </source>
</evidence>
<comment type="pathway">
    <text evidence="7">Membrane lipid metabolism; glycerophospholipid metabolism.</text>
</comment>
<dbReference type="RefSeq" id="WP_326297305.1">
    <property type="nucleotide sequence ID" value="NZ_JAYLLH010000011.1"/>
</dbReference>
<sequence>MSIAILGAGAFGTALAVALGQDRPVTLWGRDVQALRVTRQTPRLPGVFLPDGVTVTADLERALDAAALLLSMPMQSLMGFAETIRRPLTGKALVACCKGIDLTTLQGPSAILGARWPEATPAILTGPSFAADIARGLPTALTLACADDVLGQRLQRELSTQTLRLYRSTDVIGAELGGALKNVIAIACGVTIGAGLGDSARAALMTRGFAEMARYARHRGADPATLAGLSGLGDLALTCTSDLSRNYRFGLSIGRKEGFDSSVTVEGAATARALAAIASDHGLSLPITQAVAALVESRATVDAVLHDLLSRPLKEETR</sequence>
<feature type="binding site" evidence="7">
    <location>
        <position position="245"/>
    </location>
    <ligand>
        <name>sn-glycerol 3-phosphate</name>
        <dbReference type="ChEBI" id="CHEBI:57597"/>
    </ligand>
</feature>
<protein>
    <recommendedName>
        <fullName evidence="7">Glycerol-3-phosphate dehydrogenase [NAD(P)+]</fullName>
        <ecNumber evidence="7">1.1.1.94</ecNumber>
    </recommendedName>
    <alternativeName>
        <fullName evidence="7">NAD(P)(+)-dependent glycerol-3-phosphate dehydrogenase</fullName>
    </alternativeName>
    <alternativeName>
        <fullName evidence="7">NAD(P)H-dependent dihydroxyacetone-phosphate reductase</fullName>
    </alternativeName>
</protein>